<proteinExistence type="predicted"/>
<sequence>MGGLAIAQAACVSAGGVGSDCWARVVFAGPHLLIPHPLFASEWIGVSFGRHLIPHCLLLRHSIVWPRHSRGRLQRSSESLAAGQGLTAFVCSIALLHQSLQSRLCY</sequence>
<dbReference type="EMBL" id="VSRR010009274">
    <property type="protein sequence ID" value="MPC50098.1"/>
    <property type="molecule type" value="Genomic_DNA"/>
</dbReference>
<name>A0A5B7FZ00_PORTR</name>
<evidence type="ECO:0000313" key="2">
    <source>
        <dbReference type="Proteomes" id="UP000324222"/>
    </source>
</evidence>
<gene>
    <name evidence="1" type="ORF">E2C01_043920</name>
</gene>
<comment type="caution">
    <text evidence="1">The sequence shown here is derived from an EMBL/GenBank/DDBJ whole genome shotgun (WGS) entry which is preliminary data.</text>
</comment>
<organism evidence="1 2">
    <name type="scientific">Portunus trituberculatus</name>
    <name type="common">Swimming crab</name>
    <name type="synonym">Neptunus trituberculatus</name>
    <dbReference type="NCBI Taxonomy" id="210409"/>
    <lineage>
        <taxon>Eukaryota</taxon>
        <taxon>Metazoa</taxon>
        <taxon>Ecdysozoa</taxon>
        <taxon>Arthropoda</taxon>
        <taxon>Crustacea</taxon>
        <taxon>Multicrustacea</taxon>
        <taxon>Malacostraca</taxon>
        <taxon>Eumalacostraca</taxon>
        <taxon>Eucarida</taxon>
        <taxon>Decapoda</taxon>
        <taxon>Pleocyemata</taxon>
        <taxon>Brachyura</taxon>
        <taxon>Eubrachyura</taxon>
        <taxon>Portunoidea</taxon>
        <taxon>Portunidae</taxon>
        <taxon>Portuninae</taxon>
        <taxon>Portunus</taxon>
    </lineage>
</organism>
<reference evidence="1 2" key="1">
    <citation type="submission" date="2019-05" db="EMBL/GenBank/DDBJ databases">
        <title>Another draft genome of Portunus trituberculatus and its Hox gene families provides insights of decapod evolution.</title>
        <authorList>
            <person name="Jeong J.-H."/>
            <person name="Song I."/>
            <person name="Kim S."/>
            <person name="Choi T."/>
            <person name="Kim D."/>
            <person name="Ryu S."/>
            <person name="Kim W."/>
        </authorList>
    </citation>
    <scope>NUCLEOTIDE SEQUENCE [LARGE SCALE GENOMIC DNA]</scope>
    <source>
        <tissue evidence="1">Muscle</tissue>
    </source>
</reference>
<accession>A0A5B7FZ00</accession>
<evidence type="ECO:0000313" key="1">
    <source>
        <dbReference type="EMBL" id="MPC50098.1"/>
    </source>
</evidence>
<keyword evidence="2" id="KW-1185">Reference proteome</keyword>
<protein>
    <submittedName>
        <fullName evidence="1">Uncharacterized protein</fullName>
    </submittedName>
</protein>
<dbReference type="AlphaFoldDB" id="A0A5B7FZ00"/>
<dbReference type="Proteomes" id="UP000324222">
    <property type="component" value="Unassembled WGS sequence"/>
</dbReference>